<reference evidence="2" key="1">
    <citation type="submission" date="2023-04" db="EMBL/GenBank/DDBJ databases">
        <authorList>
            <person name="Vijverberg K."/>
            <person name="Xiong W."/>
            <person name="Schranz E."/>
        </authorList>
    </citation>
    <scope>NUCLEOTIDE SEQUENCE</scope>
</reference>
<evidence type="ECO:0000313" key="3">
    <source>
        <dbReference type="Proteomes" id="UP001177003"/>
    </source>
</evidence>
<evidence type="ECO:0000256" key="1">
    <source>
        <dbReference type="SAM" id="Coils"/>
    </source>
</evidence>
<gene>
    <name evidence="2" type="ORF">LSALG_LOCUS24716</name>
</gene>
<organism evidence="2 3">
    <name type="scientific">Lactuca saligna</name>
    <name type="common">Willowleaf lettuce</name>
    <dbReference type="NCBI Taxonomy" id="75948"/>
    <lineage>
        <taxon>Eukaryota</taxon>
        <taxon>Viridiplantae</taxon>
        <taxon>Streptophyta</taxon>
        <taxon>Embryophyta</taxon>
        <taxon>Tracheophyta</taxon>
        <taxon>Spermatophyta</taxon>
        <taxon>Magnoliopsida</taxon>
        <taxon>eudicotyledons</taxon>
        <taxon>Gunneridae</taxon>
        <taxon>Pentapetalae</taxon>
        <taxon>asterids</taxon>
        <taxon>campanulids</taxon>
        <taxon>Asterales</taxon>
        <taxon>Asteraceae</taxon>
        <taxon>Cichorioideae</taxon>
        <taxon>Cichorieae</taxon>
        <taxon>Lactucinae</taxon>
        <taxon>Lactuca</taxon>
    </lineage>
</organism>
<evidence type="ECO:0000313" key="2">
    <source>
        <dbReference type="EMBL" id="CAI9285238.1"/>
    </source>
</evidence>
<dbReference type="AlphaFoldDB" id="A0AA36E7I0"/>
<proteinExistence type="predicted"/>
<dbReference type="EMBL" id="OX465081">
    <property type="protein sequence ID" value="CAI9285238.1"/>
    <property type="molecule type" value="Genomic_DNA"/>
</dbReference>
<dbReference type="Proteomes" id="UP001177003">
    <property type="component" value="Chromosome 5"/>
</dbReference>
<feature type="coiled-coil region" evidence="1">
    <location>
        <begin position="143"/>
        <end position="177"/>
    </location>
</feature>
<sequence>MIYCGDDDDFAGFTYNSFIIKTESDDEALVTRGKLKAIHENLDLLLQSSKASSGEDYSQETGKSFLETLTKEQSANLEKMNKVVDDFASVCNNMNEKVDKIITDAQSFTEKFQSSFESNTVKANEITKHQEDLATESKIMDALALKTEKLKVLTVKLENVEKRVNDLLSEKDVIKSSIIDVNALLSDIIETRDLMIMIIVKKHLSEKLQPGFSMLN</sequence>
<accession>A0AA36E7I0</accession>
<keyword evidence="3" id="KW-1185">Reference proteome</keyword>
<protein>
    <submittedName>
        <fullName evidence="2">Uncharacterized protein</fullName>
    </submittedName>
</protein>
<name>A0AA36E7I0_LACSI</name>
<keyword evidence="1" id="KW-0175">Coiled coil</keyword>